<dbReference type="InterPro" id="IPR011992">
    <property type="entry name" value="EF-hand-dom_pair"/>
</dbReference>
<proteinExistence type="predicted"/>
<comment type="caution">
    <text evidence="1">The sequence shown here is derived from an EMBL/GenBank/DDBJ whole genome shotgun (WGS) entry which is preliminary data.</text>
</comment>
<protein>
    <submittedName>
        <fullName evidence="1">Uncharacterized protein</fullName>
    </submittedName>
</protein>
<dbReference type="Proteomes" id="UP000749559">
    <property type="component" value="Unassembled WGS sequence"/>
</dbReference>
<evidence type="ECO:0000313" key="2">
    <source>
        <dbReference type="Proteomes" id="UP000749559"/>
    </source>
</evidence>
<organism evidence="1 2">
    <name type="scientific">Owenia fusiformis</name>
    <name type="common">Polychaete worm</name>
    <dbReference type="NCBI Taxonomy" id="6347"/>
    <lineage>
        <taxon>Eukaryota</taxon>
        <taxon>Metazoa</taxon>
        <taxon>Spiralia</taxon>
        <taxon>Lophotrochozoa</taxon>
        <taxon>Annelida</taxon>
        <taxon>Polychaeta</taxon>
        <taxon>Sedentaria</taxon>
        <taxon>Canalipalpata</taxon>
        <taxon>Sabellida</taxon>
        <taxon>Oweniida</taxon>
        <taxon>Oweniidae</taxon>
        <taxon>Owenia</taxon>
    </lineage>
</organism>
<dbReference type="PROSITE" id="PS50222">
    <property type="entry name" value="EF_HAND_2"/>
    <property type="match status" value="1"/>
</dbReference>
<keyword evidence="2" id="KW-1185">Reference proteome</keyword>
<dbReference type="GO" id="GO:0005509">
    <property type="term" value="F:calcium ion binding"/>
    <property type="evidence" value="ECO:0007669"/>
    <property type="project" value="InterPro"/>
</dbReference>
<dbReference type="InterPro" id="IPR002048">
    <property type="entry name" value="EF_hand_dom"/>
</dbReference>
<gene>
    <name evidence="1" type="ORF">OFUS_LOCUS13542</name>
</gene>
<dbReference type="PROSITE" id="PS00018">
    <property type="entry name" value="EF_HAND_1"/>
    <property type="match status" value="1"/>
</dbReference>
<reference evidence="1" key="1">
    <citation type="submission" date="2022-03" db="EMBL/GenBank/DDBJ databases">
        <authorList>
            <person name="Martin C."/>
        </authorList>
    </citation>
    <scope>NUCLEOTIDE SEQUENCE</scope>
</reference>
<feature type="non-terminal residue" evidence="1">
    <location>
        <position position="238"/>
    </location>
</feature>
<accession>A0A8J1UYL5</accession>
<evidence type="ECO:0000313" key="1">
    <source>
        <dbReference type="EMBL" id="CAH1787922.1"/>
    </source>
</evidence>
<sequence length="238" mass="27359">RPCPLLHSIYICWMPSLIGTIICAKKLTLKTMGSNAESTNSHVHDGQETQLSPLWRRKMKTFFDTIDKKGNGVIRKSDFCRLLTRINQNIPFIVLYRQISAFTKAFEHIVLNIFWAEMATRGGDIGDSRTVDFDEFTHNICMNLKQENVQVFKEVLDYIAVCFFKLIAVNRDQEISVDEYILFLGLFGVHEEFPINWFESIDTNCNGSIGLIELRSAFFDFWLGQNVGPGTYLLGRLL</sequence>
<dbReference type="EMBL" id="CAIIXF020000006">
    <property type="protein sequence ID" value="CAH1787922.1"/>
    <property type="molecule type" value="Genomic_DNA"/>
</dbReference>
<dbReference type="InterPro" id="IPR018247">
    <property type="entry name" value="EF_Hand_1_Ca_BS"/>
</dbReference>
<dbReference type="Gene3D" id="1.10.238.10">
    <property type="entry name" value="EF-hand"/>
    <property type="match status" value="1"/>
</dbReference>
<name>A0A8J1UYL5_OWEFU</name>
<dbReference type="SUPFAM" id="SSF47473">
    <property type="entry name" value="EF-hand"/>
    <property type="match status" value="1"/>
</dbReference>
<dbReference type="AlphaFoldDB" id="A0A8J1UYL5"/>